<dbReference type="Gene3D" id="3.20.20.100">
    <property type="entry name" value="NADP-dependent oxidoreductase domain"/>
    <property type="match status" value="1"/>
</dbReference>
<protein>
    <recommendedName>
        <fullName evidence="2">NADP-dependent oxidoreductase domain-containing protein</fullName>
    </recommendedName>
</protein>
<evidence type="ECO:0000259" key="2">
    <source>
        <dbReference type="Pfam" id="PF00248"/>
    </source>
</evidence>
<dbReference type="CDD" id="cd19077">
    <property type="entry name" value="AKR_AKR8A1-2"/>
    <property type="match status" value="1"/>
</dbReference>
<gene>
    <name evidence="3" type="ORF">OIDMADRAFT_128455</name>
</gene>
<dbReference type="OrthoDB" id="37537at2759"/>
<dbReference type="InterPro" id="IPR050791">
    <property type="entry name" value="Aldo-Keto_reductase"/>
</dbReference>
<dbReference type="GO" id="GO:0016491">
    <property type="term" value="F:oxidoreductase activity"/>
    <property type="evidence" value="ECO:0007669"/>
    <property type="project" value="UniProtKB-KW"/>
</dbReference>
<dbReference type="FunCoup" id="A0A0C3GRQ1">
    <property type="interactions" value="49"/>
</dbReference>
<evidence type="ECO:0000313" key="4">
    <source>
        <dbReference type="Proteomes" id="UP000054321"/>
    </source>
</evidence>
<dbReference type="SUPFAM" id="SSF51430">
    <property type="entry name" value="NAD(P)-linked oxidoreductase"/>
    <property type="match status" value="1"/>
</dbReference>
<evidence type="ECO:0000313" key="3">
    <source>
        <dbReference type="EMBL" id="KIM98720.1"/>
    </source>
</evidence>
<sequence length="328" mass="35392">MATLVGKRVGLTGYGLMGLTWRSQPPSDEQAFKAMRASLATGCNFWVGGEFYGPPGANSLNLLQRYYQKYPEDAEKVVLSIKGAVRNFRPDGTPKVVTQSVEQSLKDLGDKGKIDIFECARVDKNTPLEVTLVVLDRFVKAGKIGGIGLSEVGADTIRAAVKITRIAAVEVEVSLWATDIFRNGVAATCAELGIPIIAYSPIGRGILTGQILSPEDIPEGDSRKHDPRYQPKTFKINIQLVDALKKVAKEKGCTPAQLAISWVRSQSKRNGNPEIIPIPGATTEERVLENAINVSLTEKELADIDAILSNFETSGARYGGPAAAYMDG</sequence>
<reference evidence="3 4" key="1">
    <citation type="submission" date="2014-04" db="EMBL/GenBank/DDBJ databases">
        <authorList>
            <consortium name="DOE Joint Genome Institute"/>
            <person name="Kuo A."/>
            <person name="Martino E."/>
            <person name="Perotto S."/>
            <person name="Kohler A."/>
            <person name="Nagy L.G."/>
            <person name="Floudas D."/>
            <person name="Copeland A."/>
            <person name="Barry K.W."/>
            <person name="Cichocki N."/>
            <person name="Veneault-Fourrey C."/>
            <person name="LaButti K."/>
            <person name="Lindquist E.A."/>
            <person name="Lipzen A."/>
            <person name="Lundell T."/>
            <person name="Morin E."/>
            <person name="Murat C."/>
            <person name="Sun H."/>
            <person name="Tunlid A."/>
            <person name="Henrissat B."/>
            <person name="Grigoriev I.V."/>
            <person name="Hibbett D.S."/>
            <person name="Martin F."/>
            <person name="Nordberg H.P."/>
            <person name="Cantor M.N."/>
            <person name="Hua S.X."/>
        </authorList>
    </citation>
    <scope>NUCLEOTIDE SEQUENCE [LARGE SCALE GENOMIC DNA]</scope>
    <source>
        <strain evidence="3 4">Zn</strain>
    </source>
</reference>
<dbReference type="Proteomes" id="UP000054321">
    <property type="component" value="Unassembled WGS sequence"/>
</dbReference>
<proteinExistence type="predicted"/>
<dbReference type="STRING" id="913774.A0A0C3GRQ1"/>
<evidence type="ECO:0000256" key="1">
    <source>
        <dbReference type="ARBA" id="ARBA00023002"/>
    </source>
</evidence>
<dbReference type="GO" id="GO:0005737">
    <property type="term" value="C:cytoplasm"/>
    <property type="evidence" value="ECO:0007669"/>
    <property type="project" value="TreeGrafter"/>
</dbReference>
<name>A0A0C3GRQ1_OIDMZ</name>
<dbReference type="InterPro" id="IPR036812">
    <property type="entry name" value="NAD(P)_OxRdtase_dom_sf"/>
</dbReference>
<dbReference type="HOGENOM" id="CLU_023205_2_1_1"/>
<dbReference type="Pfam" id="PF00248">
    <property type="entry name" value="Aldo_ket_red"/>
    <property type="match status" value="1"/>
</dbReference>
<keyword evidence="1" id="KW-0560">Oxidoreductase</keyword>
<dbReference type="InterPro" id="IPR023210">
    <property type="entry name" value="NADP_OxRdtase_dom"/>
</dbReference>
<reference evidence="4" key="2">
    <citation type="submission" date="2015-01" db="EMBL/GenBank/DDBJ databases">
        <title>Evolutionary Origins and Diversification of the Mycorrhizal Mutualists.</title>
        <authorList>
            <consortium name="DOE Joint Genome Institute"/>
            <consortium name="Mycorrhizal Genomics Consortium"/>
            <person name="Kohler A."/>
            <person name="Kuo A."/>
            <person name="Nagy L.G."/>
            <person name="Floudas D."/>
            <person name="Copeland A."/>
            <person name="Barry K.W."/>
            <person name="Cichocki N."/>
            <person name="Veneault-Fourrey C."/>
            <person name="LaButti K."/>
            <person name="Lindquist E.A."/>
            <person name="Lipzen A."/>
            <person name="Lundell T."/>
            <person name="Morin E."/>
            <person name="Murat C."/>
            <person name="Riley R."/>
            <person name="Ohm R."/>
            <person name="Sun H."/>
            <person name="Tunlid A."/>
            <person name="Henrissat B."/>
            <person name="Grigoriev I.V."/>
            <person name="Hibbett D.S."/>
            <person name="Martin F."/>
        </authorList>
    </citation>
    <scope>NUCLEOTIDE SEQUENCE [LARGE SCALE GENOMIC DNA]</scope>
    <source>
        <strain evidence="4">Zn</strain>
    </source>
</reference>
<dbReference type="InParanoid" id="A0A0C3GRQ1"/>
<dbReference type="PANTHER" id="PTHR43625">
    <property type="entry name" value="AFLATOXIN B1 ALDEHYDE REDUCTASE"/>
    <property type="match status" value="1"/>
</dbReference>
<dbReference type="EMBL" id="KN832880">
    <property type="protein sequence ID" value="KIM98720.1"/>
    <property type="molecule type" value="Genomic_DNA"/>
</dbReference>
<keyword evidence="4" id="KW-1185">Reference proteome</keyword>
<feature type="domain" description="NADP-dependent oxidoreductase" evidence="2">
    <location>
        <begin position="13"/>
        <end position="308"/>
    </location>
</feature>
<dbReference type="AlphaFoldDB" id="A0A0C3GRQ1"/>
<organism evidence="3 4">
    <name type="scientific">Oidiodendron maius (strain Zn)</name>
    <dbReference type="NCBI Taxonomy" id="913774"/>
    <lineage>
        <taxon>Eukaryota</taxon>
        <taxon>Fungi</taxon>
        <taxon>Dikarya</taxon>
        <taxon>Ascomycota</taxon>
        <taxon>Pezizomycotina</taxon>
        <taxon>Leotiomycetes</taxon>
        <taxon>Leotiomycetes incertae sedis</taxon>
        <taxon>Myxotrichaceae</taxon>
        <taxon>Oidiodendron</taxon>
    </lineage>
</organism>
<dbReference type="PANTHER" id="PTHR43625:SF78">
    <property type="entry name" value="PYRIDOXAL REDUCTASE-RELATED"/>
    <property type="match status" value="1"/>
</dbReference>
<accession>A0A0C3GRQ1</accession>